<dbReference type="Proteomes" id="UP000800035">
    <property type="component" value="Unassembled WGS sequence"/>
</dbReference>
<dbReference type="EMBL" id="ML976988">
    <property type="protein sequence ID" value="KAF1957742.1"/>
    <property type="molecule type" value="Genomic_DNA"/>
</dbReference>
<feature type="compositionally biased region" description="Acidic residues" evidence="1">
    <location>
        <begin position="596"/>
        <end position="606"/>
    </location>
</feature>
<reference evidence="2" key="1">
    <citation type="journal article" date="2020" name="Stud. Mycol.">
        <title>101 Dothideomycetes genomes: a test case for predicting lifestyles and emergence of pathogens.</title>
        <authorList>
            <person name="Haridas S."/>
            <person name="Albert R."/>
            <person name="Binder M."/>
            <person name="Bloem J."/>
            <person name="Labutti K."/>
            <person name="Salamov A."/>
            <person name="Andreopoulos B."/>
            <person name="Baker S."/>
            <person name="Barry K."/>
            <person name="Bills G."/>
            <person name="Bluhm B."/>
            <person name="Cannon C."/>
            <person name="Castanera R."/>
            <person name="Culley D."/>
            <person name="Daum C."/>
            <person name="Ezra D."/>
            <person name="Gonzalez J."/>
            <person name="Henrissat B."/>
            <person name="Kuo A."/>
            <person name="Liang C."/>
            <person name="Lipzen A."/>
            <person name="Lutzoni F."/>
            <person name="Magnuson J."/>
            <person name="Mondo S."/>
            <person name="Nolan M."/>
            <person name="Ohm R."/>
            <person name="Pangilinan J."/>
            <person name="Park H.-J."/>
            <person name="Ramirez L."/>
            <person name="Alfaro M."/>
            <person name="Sun H."/>
            <person name="Tritt A."/>
            <person name="Yoshinaga Y."/>
            <person name="Zwiers L.-H."/>
            <person name="Turgeon B."/>
            <person name="Goodwin S."/>
            <person name="Spatafora J."/>
            <person name="Crous P."/>
            <person name="Grigoriev I."/>
        </authorList>
    </citation>
    <scope>NUCLEOTIDE SEQUENCE</scope>
    <source>
        <strain evidence="2">CBS 675.92</strain>
    </source>
</reference>
<feature type="region of interest" description="Disordered" evidence="1">
    <location>
        <begin position="48"/>
        <end position="225"/>
    </location>
</feature>
<sequence>MTAPSALERMPPEIVASFHQLAMRQQREQVELQRKVVTAKAKMLEKHASEQQQLWMTSSPRQRLGPQSPCTPLPDQRGAMAIVPQQQHTETVTLTPLQSIPSTSLQVQMQTPPPARSTIVHGSQQSQSSQKMRQGQQNALDPIPSTPAKKSSKIATATPKVKETRGQDPITPAKETSKAGPSSRPSSKRKVKPEPEIVDLISDDEPVIKPKPCAKAQQTSTVLVSGGSKKVETCPVKVEKNEGNPMSLAYRKRGIPPDRLRQISFDVLKQQQHGRSSILREPSTIPRDSSLRLLQQEKDNGSFVDNVLKNERSKNWTPDLRMVFSQSDDAATPEHVHVFGPANPTERSRSLLSFLPQNTPMASFSVQESDSTLSSQATSATVKGDVLSIKSQGSEILAHFSGSSPSSKNISQAPNLNGQAKSPFSKSRLDSGVGTQHSARLSSANPTVSTGIPKRKVTDVSSESGSDFQPSPPSTPCPTVQPNKSREKAQTKGPLPNKKQKLSSKFGFRPIAAKNENVPATPPAPAVTLASVVRRQPPKTPDRPVANLKSTPGAPRRTRMSIPLAHNPIPSSLGARGRGRAAARQAKDRISRLAQGDEEFRSEEEIREADALDDKLTKGLGKTGGRSPNMPGSIEKGIGGLSIAPALTSHTPMACDGAAETRGAREGSVYTSAKWTQDRMNGDRYVAKSIASAEKVAEFPAESVADTERFFVNGGKIFRKDDVEKMDLTGGDWEMTGM</sequence>
<feature type="region of interest" description="Disordered" evidence="1">
    <location>
        <begin position="535"/>
        <end position="606"/>
    </location>
</feature>
<evidence type="ECO:0000313" key="2">
    <source>
        <dbReference type="EMBL" id="KAF1957742.1"/>
    </source>
</evidence>
<feature type="compositionally biased region" description="Polar residues" evidence="1">
    <location>
        <begin position="459"/>
        <end position="469"/>
    </location>
</feature>
<evidence type="ECO:0000313" key="3">
    <source>
        <dbReference type="Proteomes" id="UP000800035"/>
    </source>
</evidence>
<accession>A0A6A5U1M5</accession>
<feature type="compositionally biased region" description="Polar residues" evidence="1">
    <location>
        <begin position="433"/>
        <end position="450"/>
    </location>
</feature>
<proteinExistence type="predicted"/>
<feature type="compositionally biased region" description="Low complexity" evidence="1">
    <location>
        <begin position="123"/>
        <end position="137"/>
    </location>
</feature>
<feature type="compositionally biased region" description="Polar residues" evidence="1">
    <location>
        <begin position="50"/>
        <end position="61"/>
    </location>
</feature>
<gene>
    <name evidence="2" type="ORF">CC80DRAFT_592240</name>
</gene>
<organism evidence="2 3">
    <name type="scientific">Byssothecium circinans</name>
    <dbReference type="NCBI Taxonomy" id="147558"/>
    <lineage>
        <taxon>Eukaryota</taxon>
        <taxon>Fungi</taxon>
        <taxon>Dikarya</taxon>
        <taxon>Ascomycota</taxon>
        <taxon>Pezizomycotina</taxon>
        <taxon>Dothideomycetes</taxon>
        <taxon>Pleosporomycetidae</taxon>
        <taxon>Pleosporales</taxon>
        <taxon>Massarineae</taxon>
        <taxon>Massarinaceae</taxon>
        <taxon>Byssothecium</taxon>
    </lineage>
</organism>
<evidence type="ECO:0000256" key="1">
    <source>
        <dbReference type="SAM" id="MobiDB-lite"/>
    </source>
</evidence>
<feature type="region of interest" description="Disordered" evidence="1">
    <location>
        <begin position="399"/>
        <end position="503"/>
    </location>
</feature>
<dbReference type="AlphaFoldDB" id="A0A6A5U1M5"/>
<name>A0A6A5U1M5_9PLEO</name>
<protein>
    <submittedName>
        <fullName evidence="2">Uncharacterized protein</fullName>
    </submittedName>
</protein>
<keyword evidence="3" id="KW-1185">Reference proteome</keyword>
<feature type="compositionally biased region" description="Polar residues" evidence="1">
    <location>
        <begin position="401"/>
        <end position="425"/>
    </location>
</feature>
<dbReference type="OrthoDB" id="3801602at2759"/>
<feature type="compositionally biased region" description="Polar residues" evidence="1">
    <location>
        <begin position="84"/>
        <end position="110"/>
    </location>
</feature>